<dbReference type="Gene3D" id="3.10.100.10">
    <property type="entry name" value="Mannose-Binding Protein A, subunit A"/>
    <property type="match status" value="1"/>
</dbReference>
<dbReference type="InterPro" id="IPR050111">
    <property type="entry name" value="C-type_lectin/snaclec_domain"/>
</dbReference>
<dbReference type="SUPFAM" id="SSF56436">
    <property type="entry name" value="C-type lectin-like"/>
    <property type="match status" value="1"/>
</dbReference>
<keyword evidence="4" id="KW-1185">Reference proteome</keyword>
<dbReference type="Pfam" id="PF00059">
    <property type="entry name" value="Lectin_C"/>
    <property type="match status" value="1"/>
</dbReference>
<evidence type="ECO:0000313" key="3">
    <source>
        <dbReference type="EMBL" id="KAH8355273.1"/>
    </source>
</evidence>
<dbReference type="InterPro" id="IPR016187">
    <property type="entry name" value="CTDL_fold"/>
</dbReference>
<dbReference type="InterPro" id="IPR001304">
    <property type="entry name" value="C-type_lectin-like"/>
</dbReference>
<accession>A0AAD4PG48</accession>
<gene>
    <name evidence="3" type="ORF">KR093_010003</name>
</gene>
<dbReference type="EMBL" id="JAJJHW010003889">
    <property type="protein sequence ID" value="KAH8355273.1"/>
    <property type="molecule type" value="Genomic_DNA"/>
</dbReference>
<dbReference type="PANTHER" id="PTHR22803">
    <property type="entry name" value="MANNOSE, PHOSPHOLIPASE, LECTIN RECEPTOR RELATED"/>
    <property type="match status" value="1"/>
</dbReference>
<name>A0AAD4PG48_9MUSC</name>
<feature type="chain" id="PRO_5042264734" description="C-type lectin domain-containing protein" evidence="1">
    <location>
        <begin position="22"/>
        <end position="173"/>
    </location>
</feature>
<keyword evidence="1" id="KW-0732">Signal</keyword>
<proteinExistence type="predicted"/>
<dbReference type="CDD" id="cd00037">
    <property type="entry name" value="CLECT"/>
    <property type="match status" value="1"/>
</dbReference>
<protein>
    <recommendedName>
        <fullName evidence="2">C-type lectin domain-containing protein</fullName>
    </recommendedName>
</protein>
<comment type="caution">
    <text evidence="3">The sequence shown here is derived from an EMBL/GenBank/DDBJ whole genome shotgun (WGS) entry which is preliminary data.</text>
</comment>
<dbReference type="PROSITE" id="PS50041">
    <property type="entry name" value="C_TYPE_LECTIN_2"/>
    <property type="match status" value="1"/>
</dbReference>
<feature type="signal peptide" evidence="1">
    <location>
        <begin position="1"/>
        <end position="21"/>
    </location>
</feature>
<evidence type="ECO:0000256" key="1">
    <source>
        <dbReference type="SAM" id="SignalP"/>
    </source>
</evidence>
<reference evidence="3" key="1">
    <citation type="journal article" date="2021" name="Mol. Ecol. Resour.">
        <title>Phylogenomic analyses of the genus Drosophila reveals genomic signals of climate adaptation.</title>
        <authorList>
            <person name="Li F."/>
            <person name="Rane R.V."/>
            <person name="Luria V."/>
            <person name="Xiong Z."/>
            <person name="Chen J."/>
            <person name="Li Z."/>
            <person name="Catullo R.A."/>
            <person name="Griffin P.C."/>
            <person name="Schiffer M."/>
            <person name="Pearce S."/>
            <person name="Lee S.F."/>
            <person name="McElroy K."/>
            <person name="Stocker A."/>
            <person name="Shirriffs J."/>
            <person name="Cockerell F."/>
            <person name="Coppin C."/>
            <person name="Sgro C.M."/>
            <person name="Karger A."/>
            <person name="Cain J.W."/>
            <person name="Weber J.A."/>
            <person name="Santpere G."/>
            <person name="Kirschner M.W."/>
            <person name="Hoffmann A.A."/>
            <person name="Oakeshott J.G."/>
            <person name="Zhang G."/>
        </authorList>
    </citation>
    <scope>NUCLEOTIDE SEQUENCE</scope>
    <source>
        <strain evidence="3">BGI-SZ-2011g</strain>
    </source>
</reference>
<dbReference type="AlphaFoldDB" id="A0AAD4PG48"/>
<evidence type="ECO:0000313" key="4">
    <source>
        <dbReference type="Proteomes" id="UP001200034"/>
    </source>
</evidence>
<dbReference type="SMART" id="SM00034">
    <property type="entry name" value="CLECT"/>
    <property type="match status" value="1"/>
</dbReference>
<evidence type="ECO:0000259" key="2">
    <source>
        <dbReference type="PROSITE" id="PS50041"/>
    </source>
</evidence>
<dbReference type="InterPro" id="IPR016186">
    <property type="entry name" value="C-type_lectin-like/link_sf"/>
</dbReference>
<sequence>MKFIGLGLVYLLCAVAWAVEALPLEDVDAQLDVVYPDLFNSSDVLPISFSVVDDPFVLLITRKLNWFEATAACAQRGFTLASIASLAKQQSLYRVIASSGVQNQMNEPVWTSGSNLANGAVWSWYSTGSPFTYRNFREQNVNTQYRCMAYNAINGYWTAELCTAKRYFICECA</sequence>
<feature type="domain" description="C-type lectin" evidence="2">
    <location>
        <begin position="65"/>
        <end position="171"/>
    </location>
</feature>
<organism evidence="3 4">
    <name type="scientific">Drosophila rubida</name>
    <dbReference type="NCBI Taxonomy" id="30044"/>
    <lineage>
        <taxon>Eukaryota</taxon>
        <taxon>Metazoa</taxon>
        <taxon>Ecdysozoa</taxon>
        <taxon>Arthropoda</taxon>
        <taxon>Hexapoda</taxon>
        <taxon>Insecta</taxon>
        <taxon>Pterygota</taxon>
        <taxon>Neoptera</taxon>
        <taxon>Endopterygota</taxon>
        <taxon>Diptera</taxon>
        <taxon>Brachycera</taxon>
        <taxon>Muscomorpha</taxon>
        <taxon>Ephydroidea</taxon>
        <taxon>Drosophilidae</taxon>
        <taxon>Drosophila</taxon>
    </lineage>
</organism>
<dbReference type="Proteomes" id="UP001200034">
    <property type="component" value="Unassembled WGS sequence"/>
</dbReference>